<dbReference type="EMBL" id="AP009153">
    <property type="protein sequence ID" value="BAH39333.1"/>
    <property type="molecule type" value="Genomic_DNA"/>
</dbReference>
<evidence type="ECO:0000256" key="1">
    <source>
        <dbReference type="SAM" id="MobiDB-lite"/>
    </source>
</evidence>
<accession>C1AAS7</accession>
<dbReference type="STRING" id="379066.GAU_2291"/>
<dbReference type="RefSeq" id="WP_012683780.1">
    <property type="nucleotide sequence ID" value="NC_012489.1"/>
</dbReference>
<dbReference type="Proteomes" id="UP000002209">
    <property type="component" value="Chromosome"/>
</dbReference>
<feature type="region of interest" description="Disordered" evidence="1">
    <location>
        <begin position="1"/>
        <end position="25"/>
    </location>
</feature>
<gene>
    <name evidence="2" type="ordered locus">GAU_2291</name>
</gene>
<name>C1AAS7_GEMAT</name>
<proteinExistence type="predicted"/>
<evidence type="ECO:0000313" key="3">
    <source>
        <dbReference type="Proteomes" id="UP000002209"/>
    </source>
</evidence>
<organism evidence="2 3">
    <name type="scientific">Gemmatimonas aurantiaca (strain DSM 14586 / JCM 11422 / NBRC 100505 / T-27)</name>
    <dbReference type="NCBI Taxonomy" id="379066"/>
    <lineage>
        <taxon>Bacteria</taxon>
        <taxon>Pseudomonadati</taxon>
        <taxon>Gemmatimonadota</taxon>
        <taxon>Gemmatimonadia</taxon>
        <taxon>Gemmatimonadales</taxon>
        <taxon>Gemmatimonadaceae</taxon>
        <taxon>Gemmatimonas</taxon>
    </lineage>
</organism>
<evidence type="ECO:0000313" key="2">
    <source>
        <dbReference type="EMBL" id="BAH39333.1"/>
    </source>
</evidence>
<keyword evidence="3" id="KW-1185">Reference proteome</keyword>
<dbReference type="HOGENOM" id="CLU_2568974_0_0_0"/>
<reference evidence="3" key="1">
    <citation type="submission" date="2006-03" db="EMBL/GenBank/DDBJ databases">
        <title>Complete genome sequence of Gemmatimonas aurantiaca T-27 that represents a novel phylum Gemmatimonadetes.</title>
        <authorList>
            <person name="Takasaki K."/>
            <person name="Ichikawa N."/>
            <person name="Miura H."/>
            <person name="Matsushita S."/>
            <person name="Watanabe Y."/>
            <person name="Oguchi A."/>
            <person name="Ankai A."/>
            <person name="Yashiro I."/>
            <person name="Takahashi M."/>
            <person name="Terui Y."/>
            <person name="Fukui S."/>
            <person name="Yokoyama H."/>
            <person name="Tanikawa S."/>
            <person name="Hanada S."/>
            <person name="Kamagata Y."/>
            <person name="Fujita N."/>
        </authorList>
    </citation>
    <scope>NUCLEOTIDE SEQUENCE [LARGE SCALE GENOMIC DNA]</scope>
    <source>
        <strain evidence="3">T-27 / DSM 14586 / JCM 11422 / NBRC 100505</strain>
    </source>
</reference>
<dbReference type="KEGG" id="gau:GAU_2291"/>
<sequence>MARALVLNPSTEVASMRPPKGRPRTAEEIVQRHFTTEDGAPFRTREWVLRNVRPRHKLGRTCVIFYDADVESFIATRREER</sequence>
<dbReference type="AlphaFoldDB" id="C1AAS7"/>
<protein>
    <submittedName>
        <fullName evidence="2">Uncharacterized protein</fullName>
    </submittedName>
</protein>